<accession>A0AC61DDK4</accession>
<comment type="caution">
    <text evidence="1">The sequence shown here is derived from an EMBL/GenBank/DDBJ whole genome shotgun (WGS) entry which is preliminary data.</text>
</comment>
<sequence length="254" mass="28885">MLEQFKKQNKRVRHYKWWQISCVIALVIIVIGGVSIGSSVFYIIKEGPRIESVLLGPSIKYLSNKEENSYVALEAIPENLKDAFIAIEDERFYEHNGIDLKAIVRAMAVNLQTGSYSQGGSTITQQVIKNCVLTPDKNIRRKIQEQYLALQLEKIYDKDKILEYYLNTIALGQGTVGVQQAAKYYFDKEVSQLSLAESVVLASITQAPSRYNPISDSEANWERVQVVLQKMTEQDLITEEEKQVALSENPYKVK</sequence>
<protein>
    <submittedName>
        <fullName evidence="1">Uncharacterized protein</fullName>
    </submittedName>
</protein>
<dbReference type="Proteomes" id="UP000224460">
    <property type="component" value="Unassembled WGS sequence"/>
</dbReference>
<gene>
    <name evidence="1" type="ORF">CS063_07540</name>
</gene>
<reference evidence="1" key="1">
    <citation type="submission" date="2017-10" db="EMBL/GenBank/DDBJ databases">
        <title>Genome sequence of cellulolytic Lachnospiraceae bacterium XHS1971 isolated from hotspring sediment.</title>
        <authorList>
            <person name="Vasudevan G."/>
            <person name="Joshi A.J."/>
            <person name="Hivarkar S."/>
            <person name="Lanjekar V.B."/>
            <person name="Dhakephalkar P.K."/>
            <person name="Dagar S."/>
        </authorList>
    </citation>
    <scope>NUCLEOTIDE SEQUENCE</scope>
    <source>
        <strain evidence="1">XHS1971</strain>
    </source>
</reference>
<evidence type="ECO:0000313" key="1">
    <source>
        <dbReference type="EMBL" id="PHV70868.1"/>
    </source>
</evidence>
<evidence type="ECO:0000313" key="2">
    <source>
        <dbReference type="Proteomes" id="UP000224460"/>
    </source>
</evidence>
<dbReference type="EMBL" id="PEDL01000006">
    <property type="protein sequence ID" value="PHV70868.1"/>
    <property type="molecule type" value="Genomic_DNA"/>
</dbReference>
<organism evidence="1 2">
    <name type="scientific">Sporanaerobium hydrogeniformans</name>
    <dbReference type="NCBI Taxonomy" id="3072179"/>
    <lineage>
        <taxon>Bacteria</taxon>
        <taxon>Bacillati</taxon>
        <taxon>Bacillota</taxon>
        <taxon>Clostridia</taxon>
        <taxon>Lachnospirales</taxon>
        <taxon>Lachnospiraceae</taxon>
        <taxon>Sporanaerobium</taxon>
    </lineage>
</organism>
<name>A0AC61DDK4_9FIRM</name>
<proteinExistence type="predicted"/>
<keyword evidence="2" id="KW-1185">Reference proteome</keyword>